<dbReference type="GeneID" id="37195156"/>
<evidence type="ECO:0000313" key="3">
    <source>
        <dbReference type="EMBL" id="RAL07419.1"/>
    </source>
</evidence>
<dbReference type="PANTHER" id="PTHR21310">
    <property type="entry name" value="AMINOGLYCOSIDE PHOSPHOTRANSFERASE-RELATED-RELATED"/>
    <property type="match status" value="1"/>
</dbReference>
<sequence>MWAFLLLTHSAIMQSFILSFGDIYLLRHARRLSAKRSLTVTHADLCPRNIIVKNGKVAAIIDWQSGGWYPEYWVYTKAHYGMVNRPDWYEALESAIARYDDEYEAEQALWEQCDQPGIPLHFSGQDN</sequence>
<gene>
    <name evidence="3" type="ORF">BO97DRAFT_253474</name>
</gene>
<reference evidence="3 4" key="1">
    <citation type="submission" date="2018-02" db="EMBL/GenBank/DDBJ databases">
        <title>The genomes of Aspergillus section Nigri reveals drivers in fungal speciation.</title>
        <authorList>
            <consortium name="DOE Joint Genome Institute"/>
            <person name="Vesth T.C."/>
            <person name="Nybo J."/>
            <person name="Theobald S."/>
            <person name="Brandl J."/>
            <person name="Frisvad J.C."/>
            <person name="Nielsen K.F."/>
            <person name="Lyhne E.K."/>
            <person name="Kogle M.E."/>
            <person name="Kuo A."/>
            <person name="Riley R."/>
            <person name="Clum A."/>
            <person name="Nolan M."/>
            <person name="Lipzen A."/>
            <person name="Salamov A."/>
            <person name="Henrissat B."/>
            <person name="Wiebenga A."/>
            <person name="De vries R.P."/>
            <person name="Grigoriev I.V."/>
            <person name="Mortensen U.H."/>
            <person name="Andersen M.R."/>
            <person name="Baker S.E."/>
        </authorList>
    </citation>
    <scope>NUCLEOTIDE SEQUENCE [LARGE SCALE GENOMIC DNA]</scope>
    <source>
        <strain evidence="3 4">CBS 101889</strain>
    </source>
</reference>
<evidence type="ECO:0000313" key="4">
    <source>
        <dbReference type="Proteomes" id="UP000248961"/>
    </source>
</evidence>
<dbReference type="EMBL" id="KZ824333">
    <property type="protein sequence ID" value="RAL07419.1"/>
    <property type="molecule type" value="Genomic_DNA"/>
</dbReference>
<feature type="domain" description="Aminoglycoside phosphotransferase" evidence="2">
    <location>
        <begin position="29"/>
        <end position="73"/>
    </location>
</feature>
<protein>
    <recommendedName>
        <fullName evidence="2">Aminoglycoside phosphotransferase domain-containing protein</fullName>
    </recommendedName>
</protein>
<dbReference type="RefSeq" id="XP_025546573.1">
    <property type="nucleotide sequence ID" value="XM_025690867.1"/>
</dbReference>
<dbReference type="InterPro" id="IPR002575">
    <property type="entry name" value="Aminoglycoside_PTrfase"/>
</dbReference>
<evidence type="ECO:0000256" key="1">
    <source>
        <dbReference type="SAM" id="Phobius"/>
    </source>
</evidence>
<dbReference type="VEuPathDB" id="FungiDB:BO97DRAFT_253474"/>
<feature type="transmembrane region" description="Helical" evidence="1">
    <location>
        <begin position="6"/>
        <end position="26"/>
    </location>
</feature>
<dbReference type="InterPro" id="IPR051678">
    <property type="entry name" value="AGP_Transferase"/>
</dbReference>
<organism evidence="3 4">
    <name type="scientific">Aspergillus homomorphus (strain CBS 101889)</name>
    <dbReference type="NCBI Taxonomy" id="1450537"/>
    <lineage>
        <taxon>Eukaryota</taxon>
        <taxon>Fungi</taxon>
        <taxon>Dikarya</taxon>
        <taxon>Ascomycota</taxon>
        <taxon>Pezizomycotina</taxon>
        <taxon>Eurotiomycetes</taxon>
        <taxon>Eurotiomycetidae</taxon>
        <taxon>Eurotiales</taxon>
        <taxon>Aspergillaceae</taxon>
        <taxon>Aspergillus</taxon>
        <taxon>Aspergillus subgen. Circumdati</taxon>
    </lineage>
</organism>
<dbReference type="SUPFAM" id="SSF56112">
    <property type="entry name" value="Protein kinase-like (PK-like)"/>
    <property type="match status" value="1"/>
</dbReference>
<evidence type="ECO:0000259" key="2">
    <source>
        <dbReference type="Pfam" id="PF01636"/>
    </source>
</evidence>
<dbReference type="STRING" id="1450537.A0A395HIR9"/>
<keyword evidence="1" id="KW-1133">Transmembrane helix</keyword>
<accession>A0A395HIR9</accession>
<dbReference type="InterPro" id="IPR011009">
    <property type="entry name" value="Kinase-like_dom_sf"/>
</dbReference>
<dbReference type="OrthoDB" id="2906425at2759"/>
<dbReference type="Gene3D" id="3.90.1200.10">
    <property type="match status" value="1"/>
</dbReference>
<proteinExistence type="predicted"/>
<keyword evidence="1" id="KW-0472">Membrane</keyword>
<dbReference type="Proteomes" id="UP000248961">
    <property type="component" value="Unassembled WGS sequence"/>
</dbReference>
<name>A0A395HIR9_ASPHC</name>
<keyword evidence="4" id="KW-1185">Reference proteome</keyword>
<dbReference type="Pfam" id="PF01636">
    <property type="entry name" value="APH"/>
    <property type="match status" value="1"/>
</dbReference>
<dbReference type="PANTHER" id="PTHR21310:SF58">
    <property type="entry name" value="AMINOGLYCOSIDE PHOSPHOTRANSFERASE DOMAIN-CONTAINING PROTEIN"/>
    <property type="match status" value="1"/>
</dbReference>
<keyword evidence="1" id="KW-0812">Transmembrane</keyword>
<dbReference type="AlphaFoldDB" id="A0A395HIR9"/>